<evidence type="ECO:0000256" key="4">
    <source>
        <dbReference type="ARBA" id="ARBA00022692"/>
    </source>
</evidence>
<evidence type="ECO:0000256" key="2">
    <source>
        <dbReference type="ARBA" id="ARBA00008335"/>
    </source>
</evidence>
<feature type="transmembrane region" description="Helical" evidence="8">
    <location>
        <begin position="446"/>
        <end position="464"/>
    </location>
</feature>
<dbReference type="InterPro" id="IPR036259">
    <property type="entry name" value="MFS_trans_sf"/>
</dbReference>
<dbReference type="FunFam" id="1.20.1250.20:FF:000284">
    <property type="entry name" value="Siderophore iron transporter mirB"/>
    <property type="match status" value="1"/>
</dbReference>
<protein>
    <submittedName>
        <fullName evidence="9">Siderophore iron transporter mirB</fullName>
    </submittedName>
</protein>
<keyword evidence="4 8" id="KW-0812">Transmembrane</keyword>
<dbReference type="PANTHER" id="PTHR23501">
    <property type="entry name" value="MAJOR FACILITATOR SUPERFAMILY"/>
    <property type="match status" value="1"/>
</dbReference>
<feature type="transmembrane region" description="Helical" evidence="8">
    <location>
        <begin position="171"/>
        <end position="189"/>
    </location>
</feature>
<feature type="transmembrane region" description="Helical" evidence="8">
    <location>
        <begin position="64"/>
        <end position="86"/>
    </location>
</feature>
<feature type="transmembrane region" description="Helical" evidence="8">
    <location>
        <begin position="317"/>
        <end position="334"/>
    </location>
</feature>
<sequence>MAMQPVKQAWETTHGIANPTLESFADKKPVVLNTNNGSDTDPQKLDDVESTGADQPAGVRKMEAITLVWTKPWLIAAFALIWLISFTDSLQQQANYSWTPYVTSEFLLHGLTGITGIVSSIIGGVWKLPLAKFIDLVGRPQGFLMCLVSVVLSLVLMASCQNVQTYCAAQVFYWAGTNGISYVLNIFIADTSTLQNRMIWFAFTSTPFICNTFAGPELGQTFLEKSTWRWGYGAFTIVTPIMCIPFWTIFFIMSRRAKVQGVIVREKSDRTVAQSISYWCVEFDVVGLVLICGGFSVFLLPFSLVNYQSEGWKSPMVICMIVFGLFLLAVFAAWERFWAPKTFFPYDLMKNKSVVAACLLGCNSWIAFYSYKMYFSSYLQVVFRLSVAKAGYIAGIYNIVSCAWSVIVSFGFKYTDRYKWAAICAMPVQLLMTGLMIHFRQPDTQIGLLVMVEVFGAICGGTWVMCEQLAVMAAVPHENVAVGLALLGMVTSIGGSVGQTISAAIWTRIVPSRLEHYLPDELKAEAAAIYGDLTAQLAYPWEHPARQAVVRAYGDAQKLMVITGTCALVPCILWVFMLRNYKLSEQPTRKGLLF</sequence>
<dbReference type="PANTHER" id="PTHR23501:SF107">
    <property type="entry name" value="TRANSPORTER, PUTATIVE (AFU_ORTHOLOGUE AFUA_7G04730)-RELATED"/>
    <property type="match status" value="1"/>
</dbReference>
<feature type="transmembrane region" description="Helical" evidence="8">
    <location>
        <begin position="285"/>
        <end position="305"/>
    </location>
</feature>
<name>A0A2T2P1R5_CORCC</name>
<dbReference type="GO" id="GO:0022857">
    <property type="term" value="F:transmembrane transporter activity"/>
    <property type="evidence" value="ECO:0007669"/>
    <property type="project" value="InterPro"/>
</dbReference>
<reference evidence="9 10" key="1">
    <citation type="journal article" date="2018" name="Front. Microbiol.">
        <title>Genome-Wide Analysis of Corynespora cassiicola Leaf Fall Disease Putative Effectors.</title>
        <authorList>
            <person name="Lopez D."/>
            <person name="Ribeiro S."/>
            <person name="Label P."/>
            <person name="Fumanal B."/>
            <person name="Venisse J.S."/>
            <person name="Kohler A."/>
            <person name="de Oliveira R.R."/>
            <person name="Labutti K."/>
            <person name="Lipzen A."/>
            <person name="Lail K."/>
            <person name="Bauer D."/>
            <person name="Ohm R.A."/>
            <person name="Barry K.W."/>
            <person name="Spatafora J."/>
            <person name="Grigoriev I.V."/>
            <person name="Martin F.M."/>
            <person name="Pujade-Renaud V."/>
        </authorList>
    </citation>
    <scope>NUCLEOTIDE SEQUENCE [LARGE SCALE GENOMIC DNA]</scope>
    <source>
        <strain evidence="9 10">Philippines</strain>
    </source>
</reference>
<dbReference type="InterPro" id="IPR011701">
    <property type="entry name" value="MFS"/>
</dbReference>
<comment type="subcellular location">
    <subcellularLocation>
        <location evidence="1">Membrane</location>
        <topology evidence="1">Multi-pass membrane protein</topology>
    </subcellularLocation>
</comment>
<keyword evidence="5 8" id="KW-1133">Transmembrane helix</keyword>
<dbReference type="OrthoDB" id="4078873at2759"/>
<evidence type="ECO:0000256" key="3">
    <source>
        <dbReference type="ARBA" id="ARBA00022448"/>
    </source>
</evidence>
<dbReference type="SUPFAM" id="SSF103473">
    <property type="entry name" value="MFS general substrate transporter"/>
    <property type="match status" value="2"/>
</dbReference>
<feature type="transmembrane region" description="Helical" evidence="8">
    <location>
        <begin position="354"/>
        <end position="371"/>
    </location>
</feature>
<gene>
    <name evidence="9" type="ORF">BS50DRAFT_518847</name>
</gene>
<feature type="transmembrane region" description="Helical" evidence="8">
    <location>
        <begin position="142"/>
        <end position="159"/>
    </location>
</feature>
<evidence type="ECO:0000256" key="6">
    <source>
        <dbReference type="ARBA" id="ARBA00023136"/>
    </source>
</evidence>
<evidence type="ECO:0000256" key="8">
    <source>
        <dbReference type="SAM" id="Phobius"/>
    </source>
</evidence>
<feature type="region of interest" description="Disordered" evidence="7">
    <location>
        <begin position="32"/>
        <end position="54"/>
    </location>
</feature>
<feature type="transmembrane region" description="Helical" evidence="8">
    <location>
        <begin position="559"/>
        <end position="577"/>
    </location>
</feature>
<organism evidence="9 10">
    <name type="scientific">Corynespora cassiicola Philippines</name>
    <dbReference type="NCBI Taxonomy" id="1448308"/>
    <lineage>
        <taxon>Eukaryota</taxon>
        <taxon>Fungi</taxon>
        <taxon>Dikarya</taxon>
        <taxon>Ascomycota</taxon>
        <taxon>Pezizomycotina</taxon>
        <taxon>Dothideomycetes</taxon>
        <taxon>Pleosporomycetidae</taxon>
        <taxon>Pleosporales</taxon>
        <taxon>Corynesporascaceae</taxon>
        <taxon>Corynespora</taxon>
    </lineage>
</organism>
<keyword evidence="10" id="KW-1185">Reference proteome</keyword>
<evidence type="ECO:0000313" key="10">
    <source>
        <dbReference type="Proteomes" id="UP000240883"/>
    </source>
</evidence>
<evidence type="ECO:0000256" key="7">
    <source>
        <dbReference type="SAM" id="MobiDB-lite"/>
    </source>
</evidence>
<evidence type="ECO:0000313" key="9">
    <source>
        <dbReference type="EMBL" id="PSN71615.1"/>
    </source>
</evidence>
<evidence type="ECO:0000256" key="1">
    <source>
        <dbReference type="ARBA" id="ARBA00004141"/>
    </source>
</evidence>
<feature type="transmembrane region" description="Helical" evidence="8">
    <location>
        <begin position="392"/>
        <end position="412"/>
    </location>
</feature>
<dbReference type="Gene3D" id="1.20.1250.20">
    <property type="entry name" value="MFS general substrate transporter like domains"/>
    <property type="match status" value="2"/>
</dbReference>
<keyword evidence="3" id="KW-0813">Transport</keyword>
<feature type="transmembrane region" description="Helical" evidence="8">
    <location>
        <begin position="106"/>
        <end position="130"/>
    </location>
</feature>
<proteinExistence type="inferred from homology"/>
<dbReference type="GO" id="GO:0005886">
    <property type="term" value="C:plasma membrane"/>
    <property type="evidence" value="ECO:0007669"/>
    <property type="project" value="TreeGrafter"/>
</dbReference>
<comment type="similarity">
    <text evidence="2">Belongs to the major facilitator superfamily.</text>
</comment>
<dbReference type="EMBL" id="KZ678131">
    <property type="protein sequence ID" value="PSN71615.1"/>
    <property type="molecule type" value="Genomic_DNA"/>
</dbReference>
<accession>A0A2T2P1R5</accession>
<dbReference type="AlphaFoldDB" id="A0A2T2P1R5"/>
<feature type="transmembrane region" description="Helical" evidence="8">
    <location>
        <begin position="484"/>
        <end position="506"/>
    </location>
</feature>
<dbReference type="Pfam" id="PF07690">
    <property type="entry name" value="MFS_1"/>
    <property type="match status" value="1"/>
</dbReference>
<evidence type="ECO:0000256" key="5">
    <source>
        <dbReference type="ARBA" id="ARBA00022989"/>
    </source>
</evidence>
<feature type="transmembrane region" description="Helical" evidence="8">
    <location>
        <begin position="230"/>
        <end position="253"/>
    </location>
</feature>
<keyword evidence="6 8" id="KW-0472">Membrane</keyword>
<dbReference type="Proteomes" id="UP000240883">
    <property type="component" value="Unassembled WGS sequence"/>
</dbReference>